<comment type="caution">
    <text evidence="2">The sequence shown here is derived from an EMBL/GenBank/DDBJ whole genome shotgun (WGS) entry which is preliminary data.</text>
</comment>
<evidence type="ECO:0000259" key="1">
    <source>
        <dbReference type="PROSITE" id="PS50943"/>
    </source>
</evidence>
<dbReference type="CDD" id="cd00093">
    <property type="entry name" value="HTH_XRE"/>
    <property type="match status" value="1"/>
</dbReference>
<dbReference type="Gene3D" id="1.10.260.40">
    <property type="entry name" value="lambda repressor-like DNA-binding domains"/>
    <property type="match status" value="1"/>
</dbReference>
<dbReference type="GO" id="GO:0003677">
    <property type="term" value="F:DNA binding"/>
    <property type="evidence" value="ECO:0007669"/>
    <property type="project" value="InterPro"/>
</dbReference>
<dbReference type="Pfam" id="PF19054">
    <property type="entry name" value="DUF5753"/>
    <property type="match status" value="1"/>
</dbReference>
<dbReference type="InterPro" id="IPR001387">
    <property type="entry name" value="Cro/C1-type_HTH"/>
</dbReference>
<dbReference type="InterPro" id="IPR043917">
    <property type="entry name" value="DUF5753"/>
</dbReference>
<proteinExistence type="predicted"/>
<gene>
    <name evidence="2" type="ORF">HNR12_004533</name>
</gene>
<dbReference type="Pfam" id="PF13560">
    <property type="entry name" value="HTH_31"/>
    <property type="match status" value="1"/>
</dbReference>
<dbReference type="Proteomes" id="UP000575985">
    <property type="component" value="Unassembled WGS sequence"/>
</dbReference>
<dbReference type="SMART" id="SM00530">
    <property type="entry name" value="HTH_XRE"/>
    <property type="match status" value="1"/>
</dbReference>
<feature type="domain" description="HTH cro/C1-type" evidence="1">
    <location>
        <begin position="17"/>
        <end position="71"/>
    </location>
</feature>
<reference evidence="2 3" key="1">
    <citation type="submission" date="2020-07" db="EMBL/GenBank/DDBJ databases">
        <title>Sequencing the genomes of 1000 actinobacteria strains.</title>
        <authorList>
            <person name="Klenk H.-P."/>
        </authorList>
    </citation>
    <scope>NUCLEOTIDE SEQUENCE [LARGE SCALE GENOMIC DNA]</scope>
    <source>
        <strain evidence="2 3">DSM 45927</strain>
    </source>
</reference>
<accession>A0A853BU23</accession>
<dbReference type="InterPro" id="IPR010982">
    <property type="entry name" value="Lambda_DNA-bd_dom_sf"/>
</dbReference>
<sequence>MGLRQISPAWKKYGSDVRTWRKAARLTLKELAPAVGLSESSLSYVENGKLAPKEDHAQAIDKALHANGKLLLSWDKCANELLVPRNFRKTIDLEKDAIELRYYHPVLVPGLLQTPEYARALFAAHHPQADESTLDRLVQRRIDRQQIFNRDERPIVHVVLDEAVLYRVVGGSTVMKAQLARIVELVEKRWVQCQVLPTTAQTQPGLPGAFRVLVFELQVLVASEHAFDEVIIDEREQDQLRKALSVYGRLQGEALSPHESLDLIRKLERSQA</sequence>
<dbReference type="EMBL" id="JACCFO010000001">
    <property type="protein sequence ID" value="NYI98256.1"/>
    <property type="molecule type" value="Genomic_DNA"/>
</dbReference>
<dbReference type="SUPFAM" id="SSF47413">
    <property type="entry name" value="lambda repressor-like DNA-binding domains"/>
    <property type="match status" value="1"/>
</dbReference>
<dbReference type="PROSITE" id="PS50943">
    <property type="entry name" value="HTH_CROC1"/>
    <property type="match status" value="1"/>
</dbReference>
<keyword evidence="3" id="KW-1185">Reference proteome</keyword>
<evidence type="ECO:0000313" key="2">
    <source>
        <dbReference type="EMBL" id="NYI98256.1"/>
    </source>
</evidence>
<dbReference type="RefSeq" id="WP_179769438.1">
    <property type="nucleotide sequence ID" value="NZ_JACCFO010000001.1"/>
</dbReference>
<protein>
    <submittedName>
        <fullName evidence="2">Transcriptional regulator with XRE-family HTH domain</fullName>
    </submittedName>
</protein>
<organism evidence="2 3">
    <name type="scientific">Streptomonospora nanhaiensis</name>
    <dbReference type="NCBI Taxonomy" id="1323731"/>
    <lineage>
        <taxon>Bacteria</taxon>
        <taxon>Bacillati</taxon>
        <taxon>Actinomycetota</taxon>
        <taxon>Actinomycetes</taxon>
        <taxon>Streptosporangiales</taxon>
        <taxon>Nocardiopsidaceae</taxon>
        <taxon>Streptomonospora</taxon>
    </lineage>
</organism>
<dbReference type="AlphaFoldDB" id="A0A853BU23"/>
<name>A0A853BU23_9ACTN</name>
<evidence type="ECO:0000313" key="3">
    <source>
        <dbReference type="Proteomes" id="UP000575985"/>
    </source>
</evidence>